<feature type="signal peptide" evidence="2">
    <location>
        <begin position="1"/>
        <end position="21"/>
    </location>
</feature>
<dbReference type="GeneID" id="31360920"/>
<evidence type="ECO:0000256" key="1">
    <source>
        <dbReference type="SAM" id="Phobius"/>
    </source>
</evidence>
<dbReference type="EMBL" id="ADBJ01000025">
    <property type="protein sequence ID" value="EFA81447.1"/>
    <property type="molecule type" value="Genomic_DNA"/>
</dbReference>
<comment type="caution">
    <text evidence="3">The sequence shown here is derived from an EMBL/GenBank/DDBJ whole genome shotgun (WGS) entry which is preliminary data.</text>
</comment>
<proteinExistence type="predicted"/>
<evidence type="ECO:0000313" key="4">
    <source>
        <dbReference type="Proteomes" id="UP000001396"/>
    </source>
</evidence>
<dbReference type="FunCoup" id="D3BA60">
    <property type="interactions" value="805"/>
</dbReference>
<reference evidence="3 4" key="1">
    <citation type="journal article" date="2011" name="Genome Res.">
        <title>Phylogeny-wide analysis of social amoeba genomes highlights ancient origins for complex intercellular communication.</title>
        <authorList>
            <person name="Heidel A.J."/>
            <person name="Lawal H.M."/>
            <person name="Felder M."/>
            <person name="Schilde C."/>
            <person name="Helps N.R."/>
            <person name="Tunggal B."/>
            <person name="Rivero F."/>
            <person name="John U."/>
            <person name="Schleicher M."/>
            <person name="Eichinger L."/>
            <person name="Platzer M."/>
            <person name="Noegel A.A."/>
            <person name="Schaap P."/>
            <person name="Gloeckner G."/>
        </authorList>
    </citation>
    <scope>NUCLEOTIDE SEQUENCE [LARGE SCALE GENOMIC DNA]</scope>
    <source>
        <strain evidence="4">ATCC 26659 / Pp 5 / PN500</strain>
    </source>
</reference>
<dbReference type="AlphaFoldDB" id="D3BA60"/>
<keyword evidence="1" id="KW-1133">Transmembrane helix</keyword>
<dbReference type="InParanoid" id="D3BA60"/>
<keyword evidence="1" id="KW-0812">Transmembrane</keyword>
<sequence length="67" mass="7132">MSISLKLTIAILFVFIGLVFAEGSSSSNNLIANSLMVATFAGICGSFIKTLAPRFIFSLLPYHSVSC</sequence>
<keyword evidence="2" id="KW-0732">Signal</keyword>
<dbReference type="RefSeq" id="XP_020433565.1">
    <property type="nucleotide sequence ID" value="XM_020576316.1"/>
</dbReference>
<evidence type="ECO:0000313" key="3">
    <source>
        <dbReference type="EMBL" id="EFA81447.1"/>
    </source>
</evidence>
<dbReference type="Proteomes" id="UP000001396">
    <property type="component" value="Unassembled WGS sequence"/>
</dbReference>
<evidence type="ECO:0000256" key="2">
    <source>
        <dbReference type="SAM" id="SignalP"/>
    </source>
</evidence>
<feature type="chain" id="PRO_5003041016" evidence="2">
    <location>
        <begin position="22"/>
        <end position="67"/>
    </location>
</feature>
<organism evidence="3 4">
    <name type="scientific">Heterostelium pallidum (strain ATCC 26659 / Pp 5 / PN500)</name>
    <name type="common">Cellular slime mold</name>
    <name type="synonym">Polysphondylium pallidum</name>
    <dbReference type="NCBI Taxonomy" id="670386"/>
    <lineage>
        <taxon>Eukaryota</taxon>
        <taxon>Amoebozoa</taxon>
        <taxon>Evosea</taxon>
        <taxon>Eumycetozoa</taxon>
        <taxon>Dictyostelia</taxon>
        <taxon>Acytosteliales</taxon>
        <taxon>Acytosteliaceae</taxon>
        <taxon>Heterostelium</taxon>
    </lineage>
</organism>
<protein>
    <submittedName>
        <fullName evidence="3">Uncharacterized protein</fullName>
    </submittedName>
</protein>
<gene>
    <name evidence="3" type="ORF">PPL_05435</name>
</gene>
<keyword evidence="4" id="KW-1185">Reference proteome</keyword>
<feature type="transmembrane region" description="Helical" evidence="1">
    <location>
        <begin position="31"/>
        <end position="52"/>
    </location>
</feature>
<keyword evidence="1" id="KW-0472">Membrane</keyword>
<name>D3BA60_HETP5</name>
<accession>D3BA60</accession>